<dbReference type="Proteomes" id="UP000832011">
    <property type="component" value="Chromosome"/>
</dbReference>
<name>A0ABY4E482_9NEIS</name>
<keyword evidence="1" id="KW-0812">Transmembrane</keyword>
<keyword evidence="1" id="KW-0472">Membrane</keyword>
<organism evidence="2 3">
    <name type="scientific">Vitreoscilla massiliensis</name>
    <dbReference type="NCBI Taxonomy" id="1689272"/>
    <lineage>
        <taxon>Bacteria</taxon>
        <taxon>Pseudomonadati</taxon>
        <taxon>Pseudomonadota</taxon>
        <taxon>Betaproteobacteria</taxon>
        <taxon>Neisseriales</taxon>
        <taxon>Neisseriaceae</taxon>
        <taxon>Vitreoscilla</taxon>
    </lineage>
</organism>
<reference evidence="2 3" key="1">
    <citation type="journal article" date="2022" name="Res Sq">
        <title>Evolution of multicellular longitudinally dividing oral cavity symbionts (Neisseriaceae).</title>
        <authorList>
            <person name="Nyongesa S."/>
            <person name="Weber P."/>
            <person name="Bernet E."/>
            <person name="Pullido F."/>
            <person name="Nieckarz M."/>
            <person name="Delaby M."/>
            <person name="Nieves C."/>
            <person name="Viehboeck T."/>
            <person name="Krause N."/>
            <person name="Rivera-Millot A."/>
            <person name="Nakamura A."/>
            <person name="Vischer N."/>
            <person name="VanNieuwenhze M."/>
            <person name="Brun Y."/>
            <person name="Cava F."/>
            <person name="Bulgheresi S."/>
            <person name="Veyrier F."/>
        </authorList>
    </citation>
    <scope>NUCLEOTIDE SEQUENCE [LARGE SCALE GENOMIC DNA]</scope>
    <source>
        <strain evidence="2 3">SN4</strain>
    </source>
</reference>
<evidence type="ECO:0000313" key="2">
    <source>
        <dbReference type="EMBL" id="UOO90186.1"/>
    </source>
</evidence>
<proteinExistence type="predicted"/>
<dbReference type="RefSeq" id="WP_058355919.1">
    <property type="nucleotide sequence ID" value="NZ_CABKVG010000008.1"/>
</dbReference>
<gene>
    <name evidence="2" type="ORF">LVJ82_04145</name>
</gene>
<evidence type="ECO:0000313" key="3">
    <source>
        <dbReference type="Proteomes" id="UP000832011"/>
    </source>
</evidence>
<feature type="transmembrane region" description="Helical" evidence="1">
    <location>
        <begin position="88"/>
        <end position="107"/>
    </location>
</feature>
<keyword evidence="1" id="KW-1133">Transmembrane helix</keyword>
<protein>
    <submittedName>
        <fullName evidence="2">Cytochrome P450</fullName>
    </submittedName>
</protein>
<accession>A0ABY4E482</accession>
<dbReference type="EMBL" id="CP091511">
    <property type="protein sequence ID" value="UOO90186.1"/>
    <property type="molecule type" value="Genomic_DNA"/>
</dbReference>
<evidence type="ECO:0000256" key="1">
    <source>
        <dbReference type="SAM" id="Phobius"/>
    </source>
</evidence>
<keyword evidence="3" id="KW-1185">Reference proteome</keyword>
<sequence length="109" mass="12935">MMWWLILPMVVLGILSLYMEAVAEEWRKLLQQRPQLVAQLPHFMATSSTVFYPYKYVRLWWALCRHPQWQQQYDLPADEFQHCLVVGGFYYALTTAACATLLWWGLVHA</sequence>